<evidence type="ECO:0000256" key="5">
    <source>
        <dbReference type="PROSITE-ProRule" id="PRU00335"/>
    </source>
</evidence>
<evidence type="ECO:0000313" key="8">
    <source>
        <dbReference type="Proteomes" id="UP001596074"/>
    </source>
</evidence>
<evidence type="ECO:0000259" key="6">
    <source>
        <dbReference type="PROSITE" id="PS50977"/>
    </source>
</evidence>
<proteinExistence type="predicted"/>
<keyword evidence="8" id="KW-1185">Reference proteome</keyword>
<dbReference type="RefSeq" id="WP_378282901.1">
    <property type="nucleotide sequence ID" value="NZ_JBHSON010000021.1"/>
</dbReference>
<dbReference type="SUPFAM" id="SSF46689">
    <property type="entry name" value="Homeodomain-like"/>
    <property type="match status" value="1"/>
</dbReference>
<dbReference type="InterPro" id="IPR036271">
    <property type="entry name" value="Tet_transcr_reg_TetR-rel_C_sf"/>
</dbReference>
<accession>A0ABW0ZY21</accession>
<feature type="domain" description="HTH tetR-type" evidence="6">
    <location>
        <begin position="8"/>
        <end position="68"/>
    </location>
</feature>
<keyword evidence="2" id="KW-0805">Transcription regulation</keyword>
<comment type="caution">
    <text evidence="7">The sequence shown here is derived from an EMBL/GenBank/DDBJ whole genome shotgun (WGS) entry which is preliminary data.</text>
</comment>
<dbReference type="Pfam" id="PF13977">
    <property type="entry name" value="TetR_C_6"/>
    <property type="match status" value="1"/>
</dbReference>
<keyword evidence="1" id="KW-0678">Repressor</keyword>
<dbReference type="InterPro" id="IPR039538">
    <property type="entry name" value="BetI_C"/>
</dbReference>
<dbReference type="PROSITE" id="PS50977">
    <property type="entry name" value="HTH_TETR_2"/>
    <property type="match status" value="1"/>
</dbReference>
<dbReference type="SUPFAM" id="SSF48498">
    <property type="entry name" value="Tetracyclin repressor-like, C-terminal domain"/>
    <property type="match status" value="1"/>
</dbReference>
<dbReference type="InterPro" id="IPR050109">
    <property type="entry name" value="HTH-type_TetR-like_transc_reg"/>
</dbReference>
<dbReference type="InterPro" id="IPR023772">
    <property type="entry name" value="DNA-bd_HTH_TetR-type_CS"/>
</dbReference>
<dbReference type="EMBL" id="JBHSON010000021">
    <property type="protein sequence ID" value="MFC5747282.1"/>
    <property type="molecule type" value="Genomic_DNA"/>
</dbReference>
<name>A0ABW0ZY21_9ACTN</name>
<reference evidence="8" key="1">
    <citation type="journal article" date="2019" name="Int. J. Syst. Evol. Microbiol.">
        <title>The Global Catalogue of Microorganisms (GCM) 10K type strain sequencing project: providing services to taxonomists for standard genome sequencing and annotation.</title>
        <authorList>
            <consortium name="The Broad Institute Genomics Platform"/>
            <consortium name="The Broad Institute Genome Sequencing Center for Infectious Disease"/>
            <person name="Wu L."/>
            <person name="Ma J."/>
        </authorList>
    </citation>
    <scope>NUCLEOTIDE SEQUENCE [LARGE SCALE GENOMIC DNA]</scope>
    <source>
        <strain evidence="8">KCTC 42087</strain>
    </source>
</reference>
<dbReference type="PROSITE" id="PS01081">
    <property type="entry name" value="HTH_TETR_1"/>
    <property type="match status" value="1"/>
</dbReference>
<feature type="DNA-binding region" description="H-T-H motif" evidence="5">
    <location>
        <begin position="31"/>
        <end position="50"/>
    </location>
</feature>
<evidence type="ECO:0000256" key="1">
    <source>
        <dbReference type="ARBA" id="ARBA00022491"/>
    </source>
</evidence>
<dbReference type="Gene3D" id="1.10.357.10">
    <property type="entry name" value="Tetracycline Repressor, domain 2"/>
    <property type="match status" value="1"/>
</dbReference>
<gene>
    <name evidence="7" type="ORF">ACFPZN_16770</name>
</gene>
<protein>
    <submittedName>
        <fullName evidence="7">TetR/AcrR family transcriptional regulator</fullName>
    </submittedName>
</protein>
<dbReference type="PANTHER" id="PTHR30055:SF226">
    <property type="entry name" value="HTH-TYPE TRANSCRIPTIONAL REGULATOR PKSA"/>
    <property type="match status" value="1"/>
</dbReference>
<sequence length="192" mass="21236">MPKVVDPAARREEVAAAVWRVVRRDGLDRASVRNVAAEAGLSMGSLRHYFGTQSELLNFTLHLIIERIEARIARIGPEAGPRERAERILGEVLPLDEERAAENQVWLAFNARALVDPELRALCEKAHDVLHAGCRELARALAPGSDVELETDRLHALVDGLAVHAAMRPERATPTRMRAALTRHLDALGDTR</sequence>
<keyword evidence="3 5" id="KW-0238">DNA-binding</keyword>
<evidence type="ECO:0000256" key="4">
    <source>
        <dbReference type="ARBA" id="ARBA00023163"/>
    </source>
</evidence>
<evidence type="ECO:0000313" key="7">
    <source>
        <dbReference type="EMBL" id="MFC5747282.1"/>
    </source>
</evidence>
<dbReference type="Pfam" id="PF00440">
    <property type="entry name" value="TetR_N"/>
    <property type="match status" value="1"/>
</dbReference>
<dbReference type="InterPro" id="IPR009057">
    <property type="entry name" value="Homeodomain-like_sf"/>
</dbReference>
<dbReference type="Proteomes" id="UP001596074">
    <property type="component" value="Unassembled WGS sequence"/>
</dbReference>
<dbReference type="PANTHER" id="PTHR30055">
    <property type="entry name" value="HTH-TYPE TRANSCRIPTIONAL REGULATOR RUTR"/>
    <property type="match status" value="1"/>
</dbReference>
<evidence type="ECO:0000256" key="3">
    <source>
        <dbReference type="ARBA" id="ARBA00023125"/>
    </source>
</evidence>
<evidence type="ECO:0000256" key="2">
    <source>
        <dbReference type="ARBA" id="ARBA00023015"/>
    </source>
</evidence>
<organism evidence="7 8">
    <name type="scientific">Actinomadura rugatobispora</name>
    <dbReference type="NCBI Taxonomy" id="1994"/>
    <lineage>
        <taxon>Bacteria</taxon>
        <taxon>Bacillati</taxon>
        <taxon>Actinomycetota</taxon>
        <taxon>Actinomycetes</taxon>
        <taxon>Streptosporangiales</taxon>
        <taxon>Thermomonosporaceae</taxon>
        <taxon>Actinomadura</taxon>
    </lineage>
</organism>
<dbReference type="InterPro" id="IPR001647">
    <property type="entry name" value="HTH_TetR"/>
</dbReference>
<keyword evidence="4" id="KW-0804">Transcription</keyword>